<keyword evidence="2" id="KW-0378">Hydrolase</keyword>
<feature type="binding site" evidence="1">
    <location>
        <position position="6"/>
    </location>
    <ligand>
        <name>a divalent metal cation</name>
        <dbReference type="ChEBI" id="CHEBI:60240"/>
        <label>1</label>
    </ligand>
</feature>
<dbReference type="PIRSF" id="PIRSF005902">
    <property type="entry name" value="DNase_TatD"/>
    <property type="match status" value="1"/>
</dbReference>
<keyword evidence="1" id="KW-0479">Metal-binding</keyword>
<reference evidence="2" key="1">
    <citation type="submission" date="2020-08" db="EMBL/GenBank/DDBJ databases">
        <title>Genome public.</title>
        <authorList>
            <person name="Liu C."/>
            <person name="Sun Q."/>
        </authorList>
    </citation>
    <scope>NUCLEOTIDE SEQUENCE</scope>
    <source>
        <strain evidence="2">BX7</strain>
    </source>
</reference>
<accession>A0A926DE37</accession>
<feature type="binding site" evidence="1">
    <location>
        <position position="8"/>
    </location>
    <ligand>
        <name>a divalent metal cation</name>
        <dbReference type="ChEBI" id="CHEBI:60240"/>
        <label>1</label>
    </ligand>
</feature>
<keyword evidence="3" id="KW-1185">Reference proteome</keyword>
<dbReference type="AlphaFoldDB" id="A0A926DE37"/>
<feature type="binding site" evidence="1">
    <location>
        <position position="184"/>
    </location>
    <ligand>
        <name>a divalent metal cation</name>
        <dbReference type="ChEBI" id="CHEBI:60240"/>
        <label>1</label>
    </ligand>
</feature>
<name>A0A926DE37_9FIRM</name>
<evidence type="ECO:0000256" key="1">
    <source>
        <dbReference type="PIRSR" id="PIRSR005902-1"/>
    </source>
</evidence>
<dbReference type="InterPro" id="IPR032466">
    <property type="entry name" value="Metal_Hydrolase"/>
</dbReference>
<dbReference type="PANTHER" id="PTHR46124:SF2">
    <property type="entry name" value="D-AMINOACYL-TRNA DEACYLASE"/>
    <property type="match status" value="1"/>
</dbReference>
<evidence type="ECO:0000313" key="3">
    <source>
        <dbReference type="Proteomes" id="UP000620366"/>
    </source>
</evidence>
<sequence length="250" mass="27942">MLCDAHTHIETQAQVSSYARQNIFCVASGGTPDECADLLALRGAYGGMSVSFGLHPWYADRYSLEQMEPYLCKASIIGEIGLDSVWCQVDPGRQREIFLRQLDFAQQRRLPVILHTKGCEQECAALLSRYTMPKVIHWYSCEHHLEHFLEQDCYFTIGPSVRQDPNVLAVAERAPLRRLLVETDGLSGIRWALGRDLTTRHLGAVLRSSIEAIAALRGLTPAEVEKLVFDNYSSLFTRGLPQSPAANHGV</sequence>
<feature type="binding site" evidence="1">
    <location>
        <position position="115"/>
    </location>
    <ligand>
        <name>a divalent metal cation</name>
        <dbReference type="ChEBI" id="CHEBI:60240"/>
        <label>2</label>
    </ligand>
</feature>
<dbReference type="SUPFAM" id="SSF51556">
    <property type="entry name" value="Metallo-dependent hydrolases"/>
    <property type="match status" value="1"/>
</dbReference>
<dbReference type="Pfam" id="PF01026">
    <property type="entry name" value="TatD_DNase"/>
    <property type="match status" value="1"/>
</dbReference>
<feature type="binding site" evidence="1">
    <location>
        <position position="79"/>
    </location>
    <ligand>
        <name>a divalent metal cation</name>
        <dbReference type="ChEBI" id="CHEBI:60240"/>
        <label>1</label>
    </ligand>
</feature>
<dbReference type="PANTHER" id="PTHR46124">
    <property type="entry name" value="D-AMINOACYL-TRNA DEACYLASE"/>
    <property type="match status" value="1"/>
</dbReference>
<dbReference type="Proteomes" id="UP000620366">
    <property type="component" value="Unassembled WGS sequence"/>
</dbReference>
<dbReference type="Gene3D" id="3.20.20.140">
    <property type="entry name" value="Metal-dependent hydrolases"/>
    <property type="match status" value="1"/>
</dbReference>
<protein>
    <submittedName>
        <fullName evidence="2">TatD family hydrolase</fullName>
    </submittedName>
</protein>
<proteinExistence type="predicted"/>
<gene>
    <name evidence="2" type="ORF">H8695_05480</name>
</gene>
<feature type="binding site" evidence="1">
    <location>
        <position position="137"/>
    </location>
    <ligand>
        <name>a divalent metal cation</name>
        <dbReference type="ChEBI" id="CHEBI:60240"/>
        <label>2</label>
    </ligand>
</feature>
<comment type="caution">
    <text evidence="2">The sequence shown here is derived from an EMBL/GenBank/DDBJ whole genome shotgun (WGS) entry which is preliminary data.</text>
</comment>
<evidence type="ECO:0000313" key="2">
    <source>
        <dbReference type="EMBL" id="MBC8536141.1"/>
    </source>
</evidence>
<dbReference type="EMBL" id="JACRSP010000002">
    <property type="protein sequence ID" value="MBC8536141.1"/>
    <property type="molecule type" value="Genomic_DNA"/>
</dbReference>
<organism evidence="2 3">
    <name type="scientific">Feifania hominis</name>
    <dbReference type="NCBI Taxonomy" id="2763660"/>
    <lineage>
        <taxon>Bacteria</taxon>
        <taxon>Bacillati</taxon>
        <taxon>Bacillota</taxon>
        <taxon>Clostridia</taxon>
        <taxon>Eubacteriales</taxon>
        <taxon>Feifaniaceae</taxon>
        <taxon>Feifania</taxon>
    </lineage>
</organism>
<dbReference type="GO" id="GO:0016788">
    <property type="term" value="F:hydrolase activity, acting on ester bonds"/>
    <property type="evidence" value="ECO:0007669"/>
    <property type="project" value="InterPro"/>
</dbReference>
<dbReference type="GO" id="GO:0046872">
    <property type="term" value="F:metal ion binding"/>
    <property type="evidence" value="ECO:0007669"/>
    <property type="project" value="UniProtKB-KW"/>
</dbReference>
<dbReference type="InterPro" id="IPR001130">
    <property type="entry name" value="TatD-like"/>
</dbReference>
<dbReference type="RefSeq" id="WP_249299893.1">
    <property type="nucleotide sequence ID" value="NZ_JACRSP010000002.1"/>
</dbReference>